<feature type="binding site" evidence="3">
    <location>
        <begin position="912"/>
        <end position="919"/>
    </location>
    <ligand>
        <name>ATP</name>
        <dbReference type="ChEBI" id="CHEBI:30616"/>
    </ligand>
</feature>
<accession>A0ABV1GMM9</accession>
<dbReference type="PANTHER" id="PTHR22683">
    <property type="entry name" value="SPORULATION PROTEIN RELATED"/>
    <property type="match status" value="1"/>
</dbReference>
<gene>
    <name evidence="5" type="ORF">WMO38_06460</name>
</gene>
<evidence type="ECO:0000313" key="6">
    <source>
        <dbReference type="Proteomes" id="UP001480973"/>
    </source>
</evidence>
<evidence type="ECO:0000313" key="5">
    <source>
        <dbReference type="EMBL" id="MEQ2534757.1"/>
    </source>
</evidence>
<dbReference type="InterPro" id="IPR002543">
    <property type="entry name" value="FtsK_dom"/>
</dbReference>
<evidence type="ECO:0000256" key="1">
    <source>
        <dbReference type="ARBA" id="ARBA00022741"/>
    </source>
</evidence>
<sequence length="1460" mass="165532">MKALAQSEIIALITDLNAFADSAETLINTTQTNYDKDKRLLLNRHSSVLSTLDSTYKANCASVENKSKQTISDAKKILSEITKLDEKLSSVDKYYVKTKKKKEELLSDTTSDVYDDATDYFSTLETIKESFKTIYKKYSEDILPGLINGLNYLFSSQRKKDYEELIILRNTVAAFVKEIEEMLPPLTEENLATLKEEYFTQRGTTVERQKSELAIFENNHLATLDKVADKICTDLDNILPDEFVEYLFEIIANYAKSVHKVNASTDIQDEVLNMCYVDYPVDFFVESKIVASIIKEKCSKLLVEGAIRLPIMMSTRNAPVWMITNDNSNSMAVQAFTHSIMYGLLSSCPVEKLTYTIVDPENRGNSIAPFFDAKKKLPELFGEKIYISKDEVAAKVSKLNEKIENILQDRLGNQYDNIFDYAKDTPDYDLNVELIMLYDFPRGFDERTLAELRNVLRNGNKCGIYTVISYLPDSDNTRSREYQQSLQSIIDLSTVINQNGENFVLRGLPLVYYTMPEKIEFSKFFSKYMLIFEGIKNRGIAFSPLIRKLIEAKDSIELDAHIEQICEMMKNYERAYAQVPEINAVFPSLVTLGNVLYPADVFSDSVGYQHIVEKFGMERKADTENTSFVELPLTFDLRNSFNLFLNCPEVSSKAMLTFTHHVIWSFLSFMPVTKVNICVFDSEQRGNSIIPFLDFRKRSPETFDQKIYTGQEQMYDRLQKINSQIDEFIQEKLGNRYKDILDYNLNTPNRAEPVTLLVLYDFPSGMDGRSIDLLTNILRNGNKCGVFTMICYNPNITFSRYESIDERLEQISRYCASIDYKDGHYSLLPYNLQINTPELLSYNATDAFIADYIEKSETIKKQGLSFKDIISKDLFSLDSSKSLKIPVGVGDGDSIINITIGEGSSHHGLIAGATGSGKSTLLHTLIMSSMLHYSPDQLHLYLMDFKSGTEFKIYESVKLPHIQLLALDAMQEFGESILENLVTEMERRGSLFKEAGQTSLKGYVQATGQPLPRILVIMDEFQILFNDSTNRKVAMNCAELTKRIVTEGRAFGIHLLMATQSTKVISDLTLSRGTIEQMRIRIGLKCGEDDARYLFSDQNDTKALAMMKGPIGTAVMNLDYTEQSNIGFRAAYCDDATQKYYLDLISETFAEQPSTLQTFEGSRTTNLVDYFADANIGTTSELPAQIHMGTLIKVAPPFAICIDKKKKHNLLVCGSNERMANTISNNYMISALLNRNATVYCIDGDKLVGDDDSADFYDALGECSTRFKVAQDRADIIKFINEVYQSYQSWKKQNSDDVIFVVIKNLQFLDIVKSMFKGDVIDESEFIDEVSAEPEFNPADPFAAVNNMFANRGSDDNMSVGEKLIKMIEDGSGFGIHFVVTSLEYQSVRECMYYGENILTKFPERIIFSLGSNDADNLIENVSVAGLRDNTVYFTDGVKNTFQMKPYITPSASELKKLFN</sequence>
<organism evidence="5 6">
    <name type="scientific">Lachnospira intestinalis</name>
    <dbReference type="NCBI Taxonomy" id="3133158"/>
    <lineage>
        <taxon>Bacteria</taxon>
        <taxon>Bacillati</taxon>
        <taxon>Bacillota</taxon>
        <taxon>Clostridia</taxon>
        <taxon>Lachnospirales</taxon>
        <taxon>Lachnospiraceae</taxon>
        <taxon>Lachnospira</taxon>
    </lineage>
</organism>
<dbReference type="Pfam" id="PF01580">
    <property type="entry name" value="FtsK_SpoIIIE"/>
    <property type="match status" value="1"/>
</dbReference>
<dbReference type="PANTHER" id="PTHR22683:SF41">
    <property type="entry name" value="DNA TRANSLOCASE FTSK"/>
    <property type="match status" value="1"/>
</dbReference>
<proteinExistence type="predicted"/>
<dbReference type="PROSITE" id="PS50901">
    <property type="entry name" value="FTSK"/>
    <property type="match status" value="1"/>
</dbReference>
<dbReference type="SUPFAM" id="SSF52540">
    <property type="entry name" value="P-loop containing nucleoside triphosphate hydrolases"/>
    <property type="match status" value="1"/>
</dbReference>
<dbReference type="Gene3D" id="3.40.50.300">
    <property type="entry name" value="P-loop containing nucleotide triphosphate hydrolases"/>
    <property type="match status" value="1"/>
</dbReference>
<comment type="caution">
    <text evidence="5">The sequence shown here is derived from an EMBL/GenBank/DDBJ whole genome shotgun (WGS) entry which is preliminary data.</text>
</comment>
<keyword evidence="2 3" id="KW-0067">ATP-binding</keyword>
<keyword evidence="6" id="KW-1185">Reference proteome</keyword>
<dbReference type="InterPro" id="IPR027417">
    <property type="entry name" value="P-loop_NTPase"/>
</dbReference>
<dbReference type="Proteomes" id="UP001480973">
    <property type="component" value="Unassembled WGS sequence"/>
</dbReference>
<evidence type="ECO:0000256" key="2">
    <source>
        <dbReference type="ARBA" id="ARBA00022840"/>
    </source>
</evidence>
<dbReference type="InterPro" id="IPR050206">
    <property type="entry name" value="FtsK/SpoIIIE/SftA"/>
</dbReference>
<evidence type="ECO:0000256" key="3">
    <source>
        <dbReference type="PROSITE-ProRule" id="PRU00289"/>
    </source>
</evidence>
<protein>
    <submittedName>
        <fullName evidence="5">FtsK/SpoIIIE domain-containing protein</fullName>
    </submittedName>
</protein>
<keyword evidence="1 3" id="KW-0547">Nucleotide-binding</keyword>
<dbReference type="EMBL" id="JBBMES010000005">
    <property type="protein sequence ID" value="MEQ2534757.1"/>
    <property type="molecule type" value="Genomic_DNA"/>
</dbReference>
<reference evidence="5 6" key="1">
    <citation type="submission" date="2024-03" db="EMBL/GenBank/DDBJ databases">
        <title>Human intestinal bacterial collection.</title>
        <authorList>
            <person name="Pauvert C."/>
            <person name="Hitch T.C.A."/>
            <person name="Clavel T."/>
        </authorList>
    </citation>
    <scope>NUCLEOTIDE SEQUENCE [LARGE SCALE GENOMIC DNA]</scope>
    <source>
        <strain evidence="5 6">CLA-JM-H10</strain>
    </source>
</reference>
<evidence type="ECO:0000259" key="4">
    <source>
        <dbReference type="PROSITE" id="PS50901"/>
    </source>
</evidence>
<feature type="domain" description="FtsK" evidence="4">
    <location>
        <begin position="893"/>
        <end position="1093"/>
    </location>
</feature>
<name>A0ABV1GMM9_9FIRM</name>